<accession>A0A2S7T6K3</accession>
<protein>
    <recommendedName>
        <fullName evidence="1">DUF4369 domain-containing protein</fullName>
    </recommendedName>
</protein>
<dbReference type="AlphaFoldDB" id="A0A2S7T6K3"/>
<dbReference type="Pfam" id="PF14289">
    <property type="entry name" value="DUF4369"/>
    <property type="match status" value="1"/>
</dbReference>
<dbReference type="InterPro" id="IPR025380">
    <property type="entry name" value="DUF4369"/>
</dbReference>
<evidence type="ECO:0000259" key="1">
    <source>
        <dbReference type="Pfam" id="PF14289"/>
    </source>
</evidence>
<dbReference type="EMBL" id="MQVX01000001">
    <property type="protein sequence ID" value="PQJ15549.1"/>
    <property type="molecule type" value="Genomic_DNA"/>
</dbReference>
<reference evidence="3" key="1">
    <citation type="submission" date="2016-11" db="EMBL/GenBank/DDBJ databases">
        <title>Trade-off between light-utilization and light-protection in marine flavobacteria.</title>
        <authorList>
            <person name="Kumagai Y."/>
            <person name="Yoshizawa S."/>
            <person name="Kogure K."/>
        </authorList>
    </citation>
    <scope>NUCLEOTIDE SEQUENCE [LARGE SCALE GENOMIC DNA]</scope>
    <source>
        <strain evidence="3">SG-18</strain>
    </source>
</reference>
<feature type="domain" description="DUF4369" evidence="1">
    <location>
        <begin position="28"/>
        <end position="125"/>
    </location>
</feature>
<sequence length="230" mass="25807">MRSISFVFVLLLCLVSCQSDKSDANLLISGNIKGLKKGKLYLQKLADTSLVNLDSVELYGSGEFKLDHNLDEPTLLYLYLDKKDGNPLNDRLPVFAEAGSIRVTTSWNAFSTDAKVVGSAQHKLFEQYSQMLSEFNKKELDLVQQEIKAQAAQDSLGLDSLFTQRTSLIKQKYRYVLTFAMAHPESAVSPYVVLKDAPESNPVFIDSILNKMPDSVRQSQYAKELEKLVQ</sequence>
<evidence type="ECO:0000313" key="2">
    <source>
        <dbReference type="EMBL" id="PQJ15549.1"/>
    </source>
</evidence>
<dbReference type="RefSeq" id="WP_181044178.1">
    <property type="nucleotide sequence ID" value="NZ_MQVX01000001.1"/>
</dbReference>
<proteinExistence type="predicted"/>
<organism evidence="2 3">
    <name type="scientific">Aureicoccus marinus</name>
    <dbReference type="NCBI Taxonomy" id="754435"/>
    <lineage>
        <taxon>Bacteria</taxon>
        <taxon>Pseudomonadati</taxon>
        <taxon>Bacteroidota</taxon>
        <taxon>Flavobacteriia</taxon>
        <taxon>Flavobacteriales</taxon>
        <taxon>Flavobacteriaceae</taxon>
        <taxon>Aureicoccus</taxon>
    </lineage>
</organism>
<comment type="caution">
    <text evidence="2">The sequence shown here is derived from an EMBL/GenBank/DDBJ whole genome shotgun (WGS) entry which is preliminary data.</text>
</comment>
<name>A0A2S7T6K3_9FLAO</name>
<keyword evidence="3" id="KW-1185">Reference proteome</keyword>
<evidence type="ECO:0000313" key="3">
    <source>
        <dbReference type="Proteomes" id="UP000239366"/>
    </source>
</evidence>
<gene>
    <name evidence="2" type="ORF">BST99_07190</name>
</gene>
<dbReference type="Proteomes" id="UP000239366">
    <property type="component" value="Unassembled WGS sequence"/>
</dbReference>